<dbReference type="Proteomes" id="UP001044222">
    <property type="component" value="Chromosome 19"/>
</dbReference>
<dbReference type="EMBL" id="JAFIRN010000019">
    <property type="protein sequence ID" value="KAG5830302.1"/>
    <property type="molecule type" value="Genomic_DNA"/>
</dbReference>
<keyword evidence="2" id="KW-1185">Reference proteome</keyword>
<evidence type="ECO:0000313" key="1">
    <source>
        <dbReference type="EMBL" id="KAG5830302.1"/>
    </source>
</evidence>
<organism evidence="1 2">
    <name type="scientific">Anguilla anguilla</name>
    <name type="common">European freshwater eel</name>
    <name type="synonym">Muraena anguilla</name>
    <dbReference type="NCBI Taxonomy" id="7936"/>
    <lineage>
        <taxon>Eukaryota</taxon>
        <taxon>Metazoa</taxon>
        <taxon>Chordata</taxon>
        <taxon>Craniata</taxon>
        <taxon>Vertebrata</taxon>
        <taxon>Euteleostomi</taxon>
        <taxon>Actinopterygii</taxon>
        <taxon>Neopterygii</taxon>
        <taxon>Teleostei</taxon>
        <taxon>Anguilliformes</taxon>
        <taxon>Anguillidae</taxon>
        <taxon>Anguilla</taxon>
    </lineage>
</organism>
<evidence type="ECO:0000313" key="2">
    <source>
        <dbReference type="Proteomes" id="UP001044222"/>
    </source>
</evidence>
<gene>
    <name evidence="1" type="ORF">ANANG_G00308880</name>
</gene>
<dbReference type="AlphaFoldDB" id="A0A9D3LI79"/>
<feature type="non-terminal residue" evidence="1">
    <location>
        <position position="1"/>
    </location>
</feature>
<comment type="caution">
    <text evidence="1">The sequence shown here is derived from an EMBL/GenBank/DDBJ whole genome shotgun (WGS) entry which is preliminary data.</text>
</comment>
<reference evidence="1" key="1">
    <citation type="submission" date="2021-01" db="EMBL/GenBank/DDBJ databases">
        <title>A chromosome-scale assembly of European eel, Anguilla anguilla.</title>
        <authorList>
            <person name="Henkel C."/>
            <person name="Jong-Raadsen S.A."/>
            <person name="Dufour S."/>
            <person name="Weltzien F.-A."/>
            <person name="Palstra A.P."/>
            <person name="Pelster B."/>
            <person name="Spaink H.P."/>
            <person name="Van Den Thillart G.E."/>
            <person name="Jansen H."/>
            <person name="Zahm M."/>
            <person name="Klopp C."/>
            <person name="Cedric C."/>
            <person name="Louis A."/>
            <person name="Berthelot C."/>
            <person name="Parey E."/>
            <person name="Roest Crollius H."/>
            <person name="Montfort J."/>
            <person name="Robinson-Rechavi M."/>
            <person name="Bucao C."/>
            <person name="Bouchez O."/>
            <person name="Gislard M."/>
            <person name="Lluch J."/>
            <person name="Milhes M."/>
            <person name="Lampietro C."/>
            <person name="Lopez Roques C."/>
            <person name="Donnadieu C."/>
            <person name="Braasch I."/>
            <person name="Desvignes T."/>
            <person name="Postlethwait J."/>
            <person name="Bobe J."/>
            <person name="Guiguen Y."/>
            <person name="Dirks R."/>
        </authorList>
    </citation>
    <scope>NUCLEOTIDE SEQUENCE</scope>
    <source>
        <strain evidence="1">Tag_6206</strain>
        <tissue evidence="1">Liver</tissue>
    </source>
</reference>
<accession>A0A9D3LI79</accession>
<feature type="non-terminal residue" evidence="1">
    <location>
        <position position="248"/>
    </location>
</feature>
<name>A0A9D3LI79_ANGAN</name>
<proteinExistence type="predicted"/>
<protein>
    <submittedName>
        <fullName evidence="1">Uncharacterized protein</fullName>
    </submittedName>
</protein>
<sequence>LKLNGHFKNGGERIPRKEGIKLNIKNGVNRLLWSGTEVCQFGSEPTCESDLVCSGVLRMGGTVFKMSSSEETETNDGTHGPARKRVQVDRAGSPVPSCLSMKSDRSMHRPIGFRGEFTGDQRVRVERAGSPVPSCLSMKSDHSMHFPVNFRGEFTGDQRIPCSLYLSRLDKKSSEKRSPLKQSLLRTLMKLKKTEKLKLFQSHLSQGCPECFNSRRTEDPSVLDPFMTMKELFKSHQIADYPEYTARE</sequence>